<dbReference type="InterPro" id="IPR003423">
    <property type="entry name" value="OMP_efflux"/>
</dbReference>
<dbReference type="Gene3D" id="1.20.1600.10">
    <property type="entry name" value="Outer membrane efflux proteins (OEP)"/>
    <property type="match status" value="1"/>
</dbReference>
<dbReference type="Proteomes" id="UP001596472">
    <property type="component" value="Unassembled WGS sequence"/>
</dbReference>
<comment type="similarity">
    <text evidence="1 2">Belongs to the outer membrane factor (OMF) (TC 1.B.17) family.</text>
</comment>
<comment type="caution">
    <text evidence="4">The sequence shown here is derived from an EMBL/GenBank/DDBJ whole genome shotgun (WGS) entry which is preliminary data.</text>
</comment>
<dbReference type="Gene3D" id="2.20.200.10">
    <property type="entry name" value="Outer membrane efflux proteins (OEP)"/>
    <property type="match status" value="1"/>
</dbReference>
<organism evidence="4 5">
    <name type="scientific">Haloferula chungangensis</name>
    <dbReference type="NCBI Taxonomy" id="1048331"/>
    <lineage>
        <taxon>Bacteria</taxon>
        <taxon>Pseudomonadati</taxon>
        <taxon>Verrucomicrobiota</taxon>
        <taxon>Verrucomicrobiia</taxon>
        <taxon>Verrucomicrobiales</taxon>
        <taxon>Verrucomicrobiaceae</taxon>
        <taxon>Haloferula</taxon>
    </lineage>
</organism>
<keyword evidence="2" id="KW-0812">Transmembrane</keyword>
<evidence type="ECO:0000313" key="4">
    <source>
        <dbReference type="EMBL" id="MFC7339242.1"/>
    </source>
</evidence>
<dbReference type="PROSITE" id="PS51257">
    <property type="entry name" value="PROKAR_LIPOPROTEIN"/>
    <property type="match status" value="1"/>
</dbReference>
<evidence type="ECO:0000313" key="5">
    <source>
        <dbReference type="Proteomes" id="UP001596472"/>
    </source>
</evidence>
<keyword evidence="2" id="KW-0472">Membrane</keyword>
<name>A0ABW2LE49_9BACT</name>
<sequence>MRSPFPRNLSKLCVLVIPFLASCAVGPDYVAPQAELESAFKNTGFSQAPPEGSWWSLFNDPELSRLIKMADTQGQGVRSELARYDQARATLGLARADIYPSVTADAYARRQKDSSNSNFSFGVYNEYRAALNLSWEIDLWGRVRRSIGAAEASLLAAEYDYQGLILSLRGEITRAYVSLRFADAEIALLEKTSKLRGEARRLMKARFDGGASSKIDYQRSITEDESVKAELAQLRARRERYENALAVLTGQSAAGYHLAANGRTPTIPVPPSAVPSDLLRRRPDLAANERRLAYASETIGVAIATYLPRISITGEGGFRSLSSTDLFDPQSKLWGIAPELVAPIFQGGRGFSDKARAEAAYREALGIYRGSLLSAIQETEDALGDVRHLAVASASRKKGSTSAAEAATLTRKRYNAGVTDYFEVVESERTALNEEQAALSIELARALAATHLIQSLGGGWQR</sequence>
<feature type="chain" id="PRO_5044995912" evidence="2">
    <location>
        <begin position="24"/>
        <end position="462"/>
    </location>
</feature>
<evidence type="ECO:0000256" key="3">
    <source>
        <dbReference type="SAM" id="Coils"/>
    </source>
</evidence>
<dbReference type="PANTHER" id="PTHR30203:SF33">
    <property type="entry name" value="BLR4455 PROTEIN"/>
    <property type="match status" value="1"/>
</dbReference>
<feature type="coiled-coil region" evidence="3">
    <location>
        <begin position="224"/>
        <end position="251"/>
    </location>
</feature>
<keyword evidence="3" id="KW-0175">Coiled coil</keyword>
<feature type="signal peptide" evidence="2">
    <location>
        <begin position="1"/>
        <end position="23"/>
    </location>
</feature>
<dbReference type="PANTHER" id="PTHR30203">
    <property type="entry name" value="OUTER MEMBRANE CATION EFFLUX PROTEIN"/>
    <property type="match status" value="1"/>
</dbReference>
<dbReference type="Pfam" id="PF02321">
    <property type="entry name" value="OEP"/>
    <property type="match status" value="2"/>
</dbReference>
<gene>
    <name evidence="4" type="ORF">ACFQY0_18760</name>
</gene>
<keyword evidence="2" id="KW-0449">Lipoprotein</keyword>
<proteinExistence type="inferred from homology"/>
<comment type="subcellular location">
    <subcellularLocation>
        <location evidence="2">Cell membrane</location>
        <topology evidence="2">Lipid-anchor</topology>
    </subcellularLocation>
</comment>
<protein>
    <submittedName>
        <fullName evidence="4">Efflux transporter outer membrane subunit</fullName>
    </submittedName>
</protein>
<dbReference type="NCBIfam" id="TIGR01845">
    <property type="entry name" value="outer_NodT"/>
    <property type="match status" value="1"/>
</dbReference>
<keyword evidence="2" id="KW-0732">Signal</keyword>
<keyword evidence="2" id="KW-1134">Transmembrane beta strand</keyword>
<reference evidence="5" key="1">
    <citation type="journal article" date="2019" name="Int. J. Syst. Evol. Microbiol.">
        <title>The Global Catalogue of Microorganisms (GCM) 10K type strain sequencing project: providing services to taxonomists for standard genome sequencing and annotation.</title>
        <authorList>
            <consortium name="The Broad Institute Genomics Platform"/>
            <consortium name="The Broad Institute Genome Sequencing Center for Infectious Disease"/>
            <person name="Wu L."/>
            <person name="Ma J."/>
        </authorList>
    </citation>
    <scope>NUCLEOTIDE SEQUENCE [LARGE SCALE GENOMIC DNA]</scope>
    <source>
        <strain evidence="5">CGMCC 4.1467</strain>
    </source>
</reference>
<dbReference type="EMBL" id="JBHTBS010000014">
    <property type="protein sequence ID" value="MFC7339242.1"/>
    <property type="molecule type" value="Genomic_DNA"/>
</dbReference>
<dbReference type="InterPro" id="IPR010131">
    <property type="entry name" value="MdtP/NodT-like"/>
</dbReference>
<evidence type="ECO:0000256" key="1">
    <source>
        <dbReference type="ARBA" id="ARBA00007613"/>
    </source>
</evidence>
<dbReference type="RefSeq" id="WP_379715684.1">
    <property type="nucleotide sequence ID" value="NZ_JBHTBS010000014.1"/>
</dbReference>
<keyword evidence="2" id="KW-0564">Palmitate</keyword>
<keyword evidence="5" id="KW-1185">Reference proteome</keyword>
<accession>A0ABW2LE49</accession>
<evidence type="ECO:0000256" key="2">
    <source>
        <dbReference type="RuleBase" id="RU362097"/>
    </source>
</evidence>
<dbReference type="SUPFAM" id="SSF56954">
    <property type="entry name" value="Outer membrane efflux proteins (OEP)"/>
    <property type="match status" value="1"/>
</dbReference>